<reference evidence="2 3" key="1">
    <citation type="submission" date="2016-06" db="EMBL/GenBank/DDBJ databases">
        <title>Evolution of pathogenesis and genome organization in the Tremellales.</title>
        <authorList>
            <person name="Cuomo C."/>
            <person name="Litvintseva A."/>
            <person name="Heitman J."/>
            <person name="Chen Y."/>
            <person name="Sun S."/>
            <person name="Springer D."/>
            <person name="Dromer F."/>
            <person name="Young S."/>
            <person name="Zeng Q."/>
            <person name="Chapman S."/>
            <person name="Gujja S."/>
            <person name="Saif S."/>
            <person name="Birren B."/>
        </authorList>
    </citation>
    <scope>NUCLEOTIDE SEQUENCE [LARGE SCALE GENOMIC DNA]</scope>
    <source>
        <strain evidence="2 3">ATCC 28783</strain>
    </source>
</reference>
<dbReference type="OrthoDB" id="5582146at2759"/>
<feature type="compositionally biased region" description="Basic and acidic residues" evidence="1">
    <location>
        <begin position="166"/>
        <end position="182"/>
    </location>
</feature>
<evidence type="ECO:0000313" key="2">
    <source>
        <dbReference type="EMBL" id="RXK39472.1"/>
    </source>
</evidence>
<sequence>MLPTPGSAQFLPALIAHIESSTPWTFTQPLADLFAAILLTLIVNKGGLILDISPENLDDVLDLAHAVRVICQNIFGLPASTTHLDHNSAQSILNHSFISDPPHSHSPLLTSPLNSVSPLNTNFRRRSKSLRSVTTPTSLRPRSRTSTFSGYRHRLSMGTNTPPLATHDEHTGPYHLHQDHVADPSNPSEISHGAKGNNGRRAGTVSNGDGLKVAEGTIPAEEEKNGKGREMAQVVILTGLEDTPSPLRVKLVDILLKRQVERYGAEVDLPDTCLVIWIRREGAKGGPGWLVDQFAYSSPTPSLDVPDLPHKEFQPLIPRAYIHHLRLLLPYTHIHPPLQIHISNLVSSLHSHPRLSSTLTSRSVLLLPDLVRAHRLLSRRFDLPPNWQSALSSTRIEGDELGVGGGKGGVLTWAKVAGEEPSLSQLYSMTAKVNSLGQPLSDSKASEDIPEVMSQQMGVLRGLPGEEWEEWEGEDWYASPLDVSGVFEGCVRHRLEWRDEGEEIMWLLRGGAGRLLSSDQRDGRSDQPGKIRDAVRRRRKIERVIRDVLDSV</sequence>
<feature type="compositionally biased region" description="Low complexity" evidence="1">
    <location>
        <begin position="131"/>
        <end position="149"/>
    </location>
</feature>
<protein>
    <submittedName>
        <fullName evidence="2">Uncharacterized protein</fullName>
    </submittedName>
</protein>
<evidence type="ECO:0000313" key="3">
    <source>
        <dbReference type="Proteomes" id="UP000289152"/>
    </source>
</evidence>
<dbReference type="EMBL" id="SDIL01000031">
    <property type="protein sequence ID" value="RXK39472.1"/>
    <property type="molecule type" value="Genomic_DNA"/>
</dbReference>
<keyword evidence="3" id="KW-1185">Reference proteome</keyword>
<feature type="region of interest" description="Disordered" evidence="1">
    <location>
        <begin position="122"/>
        <end position="212"/>
    </location>
</feature>
<dbReference type="AlphaFoldDB" id="A0A4Q1BP04"/>
<proteinExistence type="predicted"/>
<organism evidence="2 3">
    <name type="scientific">Tremella mesenterica</name>
    <name type="common">Jelly fungus</name>
    <dbReference type="NCBI Taxonomy" id="5217"/>
    <lineage>
        <taxon>Eukaryota</taxon>
        <taxon>Fungi</taxon>
        <taxon>Dikarya</taxon>
        <taxon>Basidiomycota</taxon>
        <taxon>Agaricomycotina</taxon>
        <taxon>Tremellomycetes</taxon>
        <taxon>Tremellales</taxon>
        <taxon>Tremellaceae</taxon>
        <taxon>Tremella</taxon>
    </lineage>
</organism>
<name>A0A4Q1BP04_TREME</name>
<evidence type="ECO:0000256" key="1">
    <source>
        <dbReference type="SAM" id="MobiDB-lite"/>
    </source>
</evidence>
<accession>A0A4Q1BP04</accession>
<dbReference type="InParanoid" id="A0A4Q1BP04"/>
<dbReference type="Proteomes" id="UP000289152">
    <property type="component" value="Unassembled WGS sequence"/>
</dbReference>
<comment type="caution">
    <text evidence="2">The sequence shown here is derived from an EMBL/GenBank/DDBJ whole genome shotgun (WGS) entry which is preliminary data.</text>
</comment>
<gene>
    <name evidence="2" type="ORF">M231_03305</name>
</gene>